<dbReference type="InterPro" id="IPR036388">
    <property type="entry name" value="WH-like_DNA-bd_sf"/>
</dbReference>
<evidence type="ECO:0000259" key="3">
    <source>
        <dbReference type="PROSITE" id="PS50944"/>
    </source>
</evidence>
<protein>
    <recommendedName>
        <fullName evidence="3">HTH dtxR-type domain-containing protein</fullName>
    </recommendedName>
</protein>
<dbReference type="Proteomes" id="UP000187404">
    <property type="component" value="Unassembled WGS sequence"/>
</dbReference>
<keyword evidence="5" id="KW-1185">Reference proteome</keyword>
<name>A0A1Q9JJV7_9FIRM</name>
<organism evidence="4 5">
    <name type="scientific">Hornefia porci</name>
    <dbReference type="NCBI Taxonomy" id="2652292"/>
    <lineage>
        <taxon>Bacteria</taxon>
        <taxon>Bacillati</taxon>
        <taxon>Bacillota</taxon>
        <taxon>Clostridia</taxon>
        <taxon>Peptostreptococcales</taxon>
        <taxon>Anaerovoracaceae</taxon>
        <taxon>Hornefia</taxon>
    </lineage>
</organism>
<accession>A0A1Q9JJV7</accession>
<feature type="domain" description="HTH dtxR-type" evidence="3">
    <location>
        <begin position="3"/>
        <end position="64"/>
    </location>
</feature>
<evidence type="ECO:0000256" key="2">
    <source>
        <dbReference type="ARBA" id="ARBA00011738"/>
    </source>
</evidence>
<dbReference type="GO" id="GO:0005737">
    <property type="term" value="C:cytoplasm"/>
    <property type="evidence" value="ECO:0007669"/>
    <property type="project" value="UniProtKB-SubCell"/>
</dbReference>
<dbReference type="PANTHER" id="PTHR33238">
    <property type="entry name" value="IRON (METAL) DEPENDENT REPRESSOR, DTXR FAMILY"/>
    <property type="match status" value="1"/>
</dbReference>
<evidence type="ECO:0000313" key="5">
    <source>
        <dbReference type="Proteomes" id="UP000187404"/>
    </source>
</evidence>
<evidence type="ECO:0000256" key="1">
    <source>
        <dbReference type="ARBA" id="ARBA00004496"/>
    </source>
</evidence>
<dbReference type="InterPro" id="IPR022687">
    <property type="entry name" value="HTH_DTXR"/>
</dbReference>
<dbReference type="EMBL" id="MJIE01000001">
    <property type="protein sequence ID" value="OLR56435.1"/>
    <property type="molecule type" value="Genomic_DNA"/>
</dbReference>
<dbReference type="InterPro" id="IPR050536">
    <property type="entry name" value="DtxR_MntR_Metal-Reg"/>
</dbReference>
<dbReference type="InterPro" id="IPR022689">
    <property type="entry name" value="Iron_dep_repressor"/>
</dbReference>
<proteinExistence type="predicted"/>
<dbReference type="RefSeq" id="WP_075714057.1">
    <property type="nucleotide sequence ID" value="NZ_MJIE01000001.1"/>
</dbReference>
<reference evidence="4 5" key="1">
    <citation type="journal article" date="2016" name="Appl. Environ. Microbiol.">
        <title>Function and Phylogeny of Bacterial Butyryl Coenzyme A:Acetate Transferases and Their Diversity in the Proximal Colon of Swine.</title>
        <authorList>
            <person name="Trachsel J."/>
            <person name="Bayles D.O."/>
            <person name="Looft T."/>
            <person name="Levine U.Y."/>
            <person name="Allen H.K."/>
        </authorList>
    </citation>
    <scope>NUCLEOTIDE SEQUENCE [LARGE SCALE GENOMIC DNA]</scope>
    <source>
        <strain evidence="4 5">68-3-10</strain>
    </source>
</reference>
<dbReference type="InterPro" id="IPR036390">
    <property type="entry name" value="WH_DNA-bd_sf"/>
</dbReference>
<dbReference type="PROSITE" id="PS50944">
    <property type="entry name" value="HTH_DTXR"/>
    <property type="match status" value="1"/>
</dbReference>
<dbReference type="GO" id="GO:0003677">
    <property type="term" value="F:DNA binding"/>
    <property type="evidence" value="ECO:0007669"/>
    <property type="project" value="InterPro"/>
</dbReference>
<evidence type="ECO:0000313" key="4">
    <source>
        <dbReference type="EMBL" id="OLR56435.1"/>
    </source>
</evidence>
<dbReference type="GO" id="GO:0003700">
    <property type="term" value="F:DNA-binding transcription factor activity"/>
    <property type="evidence" value="ECO:0007669"/>
    <property type="project" value="InterPro"/>
</dbReference>
<comment type="subunit">
    <text evidence="2">Homodimer.</text>
</comment>
<dbReference type="Gene3D" id="1.10.10.10">
    <property type="entry name" value="Winged helix-like DNA-binding domain superfamily/Winged helix DNA-binding domain"/>
    <property type="match status" value="1"/>
</dbReference>
<sequence>MKLTSSHLKYLLAIYEIAKETPEVSSSGIARKLSVSKPSVSTMLVSLQERGFLVKERYGKVHLTDSGYQIARRISENVDTLVDNLPKTGLALTSGEIHAIACIVATEMPDKNFTSV</sequence>
<comment type="subcellular location">
    <subcellularLocation>
        <location evidence="1">Cytoplasm</location>
    </subcellularLocation>
</comment>
<dbReference type="OrthoDB" id="9794394at2"/>
<dbReference type="STRING" id="1261640.BHK98_10345"/>
<gene>
    <name evidence="4" type="ORF">BHK98_10345</name>
</gene>
<dbReference type="GO" id="GO:0046914">
    <property type="term" value="F:transition metal ion binding"/>
    <property type="evidence" value="ECO:0007669"/>
    <property type="project" value="InterPro"/>
</dbReference>
<dbReference type="PANTHER" id="PTHR33238:SF11">
    <property type="entry name" value="TRANSCRIPTIONAL REGULATOR MNTR"/>
    <property type="match status" value="1"/>
</dbReference>
<dbReference type="SUPFAM" id="SSF46785">
    <property type="entry name" value="Winged helix' DNA-binding domain"/>
    <property type="match status" value="1"/>
</dbReference>
<dbReference type="Pfam" id="PF01325">
    <property type="entry name" value="Fe_dep_repress"/>
    <property type="match status" value="1"/>
</dbReference>
<dbReference type="SMART" id="SM00529">
    <property type="entry name" value="HTH_DTXR"/>
    <property type="match status" value="1"/>
</dbReference>
<dbReference type="AlphaFoldDB" id="A0A1Q9JJV7"/>
<comment type="caution">
    <text evidence="4">The sequence shown here is derived from an EMBL/GenBank/DDBJ whole genome shotgun (WGS) entry which is preliminary data.</text>
</comment>